<keyword evidence="5" id="KW-1185">Reference proteome</keyword>
<dbReference type="SUPFAM" id="SSF55681">
    <property type="entry name" value="Class II aaRS and biotin synthetases"/>
    <property type="match status" value="1"/>
</dbReference>
<evidence type="ECO:0000313" key="4">
    <source>
        <dbReference type="EMBL" id="GAB1221863.1"/>
    </source>
</evidence>
<dbReference type="Gene3D" id="3.30.930.10">
    <property type="entry name" value="Bira Bifunctional Protein, Domain 2"/>
    <property type="match status" value="1"/>
</dbReference>
<dbReference type="InterPro" id="IPR004408">
    <property type="entry name" value="Biotin_CoA_COase_ligase"/>
</dbReference>
<dbReference type="NCBIfam" id="TIGR00121">
    <property type="entry name" value="birA_ligase"/>
    <property type="match status" value="1"/>
</dbReference>
<organism evidence="4 5">
    <name type="scientific">Entamoeba nuttalli</name>
    <dbReference type="NCBI Taxonomy" id="412467"/>
    <lineage>
        <taxon>Eukaryota</taxon>
        <taxon>Amoebozoa</taxon>
        <taxon>Evosea</taxon>
        <taxon>Archamoebae</taxon>
        <taxon>Mastigamoebida</taxon>
        <taxon>Entamoebidae</taxon>
        <taxon>Entamoeba</taxon>
    </lineage>
</organism>
<feature type="domain" description="BPL/LPL catalytic" evidence="3">
    <location>
        <begin position="8"/>
        <end position="129"/>
    </location>
</feature>
<evidence type="ECO:0000259" key="3">
    <source>
        <dbReference type="Pfam" id="PF03099"/>
    </source>
</evidence>
<evidence type="ECO:0000256" key="1">
    <source>
        <dbReference type="ARBA" id="ARBA00009934"/>
    </source>
</evidence>
<sequence>MNCVFIETCESTMDEAKRIWENEKHENGCIVYTHNQTKGRGRENRVWQSDQHDILFTFMFQTQTEEELRRSGVVSLLSLCSILKEKYGIQVFGKWPNDGYVNNKKLFGILIEAEWKNNNFLVNIGIGINFYKKDLDCSISLSEIGDVSKINEVEVMMSFRDKFFELISQSYSVLLNQFKSIDFLNGKKVTLRLVSDNSSLDNKEYKGIVVGYTTDWKILIQTDNGIEEFDREEIVL</sequence>
<dbReference type="InterPro" id="IPR004143">
    <property type="entry name" value="BPL_LPL_catalytic"/>
</dbReference>
<dbReference type="PANTHER" id="PTHR12835">
    <property type="entry name" value="BIOTIN PROTEIN LIGASE"/>
    <property type="match status" value="1"/>
</dbReference>
<dbReference type="InterPro" id="IPR045864">
    <property type="entry name" value="aa-tRNA-synth_II/BPL/LPL"/>
</dbReference>
<accession>A0ABQ0DG83</accession>
<dbReference type="PANTHER" id="PTHR12835:SF5">
    <property type="entry name" value="BIOTIN--PROTEIN LIGASE"/>
    <property type="match status" value="1"/>
</dbReference>
<evidence type="ECO:0000256" key="2">
    <source>
        <dbReference type="ARBA" id="ARBA00022598"/>
    </source>
</evidence>
<proteinExistence type="inferred from homology"/>
<comment type="caution">
    <text evidence="4">The sequence shown here is derived from an EMBL/GenBank/DDBJ whole genome shotgun (WGS) entry which is preliminary data.</text>
</comment>
<keyword evidence="2" id="KW-0436">Ligase</keyword>
<comment type="similarity">
    <text evidence="1">Belongs to the biotin--protein ligase family.</text>
</comment>
<evidence type="ECO:0000313" key="5">
    <source>
        <dbReference type="Proteomes" id="UP001628156"/>
    </source>
</evidence>
<name>A0ABQ0DG83_9EUKA</name>
<reference evidence="4 5" key="1">
    <citation type="journal article" date="2019" name="PLoS Negl. Trop. Dis.">
        <title>Whole genome sequencing of Entamoeba nuttalli reveals mammalian host-related molecular signatures and a novel octapeptide-repeat surface protein.</title>
        <authorList>
            <person name="Tanaka M."/>
            <person name="Makiuchi T."/>
            <person name="Komiyama T."/>
            <person name="Shiina T."/>
            <person name="Osaki K."/>
            <person name="Tachibana H."/>
        </authorList>
    </citation>
    <scope>NUCLEOTIDE SEQUENCE [LARGE SCALE GENOMIC DNA]</scope>
    <source>
        <strain evidence="4 5">P19-061405</strain>
    </source>
</reference>
<gene>
    <name evidence="4" type="ORF">ENUP19_0085G0082</name>
</gene>
<dbReference type="Proteomes" id="UP001628156">
    <property type="component" value="Unassembled WGS sequence"/>
</dbReference>
<dbReference type="Pfam" id="PF03099">
    <property type="entry name" value="BPL_LplA_LipB"/>
    <property type="match status" value="1"/>
</dbReference>
<protein>
    <recommendedName>
        <fullName evidence="3">BPL/LPL catalytic domain-containing protein</fullName>
    </recommendedName>
</protein>
<dbReference type="EMBL" id="BAAFRS010000085">
    <property type="protein sequence ID" value="GAB1221863.1"/>
    <property type="molecule type" value="Genomic_DNA"/>
</dbReference>